<proteinExistence type="predicted"/>
<dbReference type="RefSeq" id="WP_259487610.1">
    <property type="nucleotide sequence ID" value="NZ_JANTEZ010000008.1"/>
</dbReference>
<dbReference type="PANTHER" id="PTHR35149">
    <property type="entry name" value="SLL5132 PROTEIN"/>
    <property type="match status" value="1"/>
</dbReference>
<evidence type="ECO:0000313" key="4">
    <source>
        <dbReference type="EMBL" id="MCS5716111.1"/>
    </source>
</evidence>
<keyword evidence="4" id="KW-0540">Nuclease</keyword>
<protein>
    <submittedName>
        <fullName evidence="4">DUF262 domain-containing HNH endonuclease family protein</fullName>
    </submittedName>
</protein>
<comment type="caution">
    <text evidence="4">The sequence shown here is derived from an EMBL/GenBank/DDBJ whole genome shotgun (WGS) entry which is preliminary data.</text>
</comment>
<organism evidence="4 5">
    <name type="scientific">Herbiconiux gentiana</name>
    <dbReference type="NCBI Taxonomy" id="2970912"/>
    <lineage>
        <taxon>Bacteria</taxon>
        <taxon>Bacillati</taxon>
        <taxon>Actinomycetota</taxon>
        <taxon>Actinomycetes</taxon>
        <taxon>Micrococcales</taxon>
        <taxon>Microbacteriaceae</taxon>
        <taxon>Herbiconiux</taxon>
    </lineage>
</organism>
<keyword evidence="5" id="KW-1185">Reference proteome</keyword>
<dbReference type="Pfam" id="PF07510">
    <property type="entry name" value="GmrSD_C"/>
    <property type="match status" value="1"/>
</dbReference>
<sequence length="705" mass="78746">MVTATNVEATAVNTIAWLSDPATTIVVPVYQRQYRWDIGGCEQLLGDIRSVARSDDGQTHFIGSILSTANTADTSDTADASSTADTSDTEGTVASGDDAALVLIDGQQRITTLMLLIAALHHTVRHEQPELAAELERVLVRETAAGASGSLRTKLRPHRAWAEVFESVVLDRRGAGEELRESRFDDNYAFFRSQVRVEEVPLIWRGLQKLEHVAITLGADANAQQIFESLNSTGEPLRDHELIHNYVLMGLSHAEQSEIEREYWLPIEQNTGESIASFWRHYLVMRTGREVVVAGERGVYDAFRQEFPRLDLATLRRHAAEWREYSAAYRVLLDPSQEGDPVVARQLGWLNTFGRGLYPLVMRAYHDLVRGQTSAEAFVALAEMLQSLQLRRIVVGLTNERLVARLCRARAEGDESLVRALSRITPSDERVKVGLKYTELPHAAYVLGRLSGAAGLDGLDGLGGLGGLVLEHVAPLAPGDGWSGDGVRTWADYGDDEQNSARALAQTLGNLTLLEEPLAERAFDESFPAKRPLYAASEVPLTAELASVESWGTAAIAARTVELTRRFLDVWRRPGTALIDDDNLTPILDAVRRRGWPRGWEREYEYVEYRGEHWEVYDVKYLFNRVFKRLWADARPAVIAFSDRRGGPIYDARAWTGHWDELDESHFLYLGWDSKYMLTAVQGVLEEAGIASEVFVKYSYFGAVM</sequence>
<name>A0ABT2GIQ1_9MICO</name>
<dbReference type="InterPro" id="IPR011089">
    <property type="entry name" value="GmrSD_C"/>
</dbReference>
<reference evidence="4" key="1">
    <citation type="submission" date="2022-08" db="EMBL/GenBank/DDBJ databases">
        <authorList>
            <person name="Deng Y."/>
            <person name="Han X.-F."/>
            <person name="Zhang Y.-Q."/>
        </authorList>
    </citation>
    <scope>NUCLEOTIDE SEQUENCE</scope>
    <source>
        <strain evidence="4">CPCC 205716</strain>
    </source>
</reference>
<dbReference type="Proteomes" id="UP001165580">
    <property type="component" value="Unassembled WGS sequence"/>
</dbReference>
<dbReference type="InterPro" id="IPR004919">
    <property type="entry name" value="GmrSD_N"/>
</dbReference>
<dbReference type="Pfam" id="PF03235">
    <property type="entry name" value="GmrSD_N"/>
    <property type="match status" value="1"/>
</dbReference>
<evidence type="ECO:0000256" key="1">
    <source>
        <dbReference type="SAM" id="MobiDB-lite"/>
    </source>
</evidence>
<dbReference type="PANTHER" id="PTHR35149:SF1">
    <property type="entry name" value="DUF5655 DOMAIN-CONTAINING PROTEIN"/>
    <property type="match status" value="1"/>
</dbReference>
<dbReference type="GO" id="GO:0004519">
    <property type="term" value="F:endonuclease activity"/>
    <property type="evidence" value="ECO:0007669"/>
    <property type="project" value="UniProtKB-KW"/>
</dbReference>
<feature type="region of interest" description="Disordered" evidence="1">
    <location>
        <begin position="72"/>
        <end position="92"/>
    </location>
</feature>
<gene>
    <name evidence="4" type="ORF">NVV95_16315</name>
</gene>
<accession>A0ABT2GIQ1</accession>
<evidence type="ECO:0000259" key="3">
    <source>
        <dbReference type="Pfam" id="PF07510"/>
    </source>
</evidence>
<feature type="compositionally biased region" description="Low complexity" evidence="1">
    <location>
        <begin position="72"/>
        <end position="86"/>
    </location>
</feature>
<feature type="domain" description="GmrSD restriction endonucleases C-terminal" evidence="3">
    <location>
        <begin position="470"/>
        <end position="565"/>
    </location>
</feature>
<keyword evidence="4" id="KW-0378">Hydrolase</keyword>
<dbReference type="EMBL" id="JANTEZ010000008">
    <property type="protein sequence ID" value="MCS5716111.1"/>
    <property type="molecule type" value="Genomic_DNA"/>
</dbReference>
<feature type="domain" description="GmrSD restriction endonucleases N-terminal" evidence="2">
    <location>
        <begin position="20"/>
        <end position="247"/>
    </location>
</feature>
<keyword evidence="4" id="KW-0255">Endonuclease</keyword>
<evidence type="ECO:0000313" key="5">
    <source>
        <dbReference type="Proteomes" id="UP001165580"/>
    </source>
</evidence>
<evidence type="ECO:0000259" key="2">
    <source>
        <dbReference type="Pfam" id="PF03235"/>
    </source>
</evidence>